<gene>
    <name evidence="1" type="ORF">BECKFM1743A_GA0114220_100551</name>
    <name evidence="3" type="ORF">BECKFM1743B_GA0114221_1010512</name>
    <name evidence="2" type="ORF">BECKFM1743C_GA0114222_100631</name>
</gene>
<dbReference type="EMBL" id="CAADFA010000063">
    <property type="protein sequence ID" value="VFJ48730.1"/>
    <property type="molecule type" value="Genomic_DNA"/>
</dbReference>
<protein>
    <submittedName>
        <fullName evidence="3">Uncharacterized protein</fullName>
    </submittedName>
</protein>
<evidence type="ECO:0000313" key="1">
    <source>
        <dbReference type="EMBL" id="VFJ48076.1"/>
    </source>
</evidence>
<evidence type="ECO:0000313" key="3">
    <source>
        <dbReference type="EMBL" id="VFK09444.1"/>
    </source>
</evidence>
<dbReference type="EMBL" id="CAADFL010000105">
    <property type="protein sequence ID" value="VFK09444.1"/>
    <property type="molecule type" value="Genomic_DNA"/>
</dbReference>
<accession>A0A450VXC2</accession>
<name>A0A450VXC2_9GAMM</name>
<evidence type="ECO:0000313" key="2">
    <source>
        <dbReference type="EMBL" id="VFJ48730.1"/>
    </source>
</evidence>
<organism evidence="3">
    <name type="scientific">Candidatus Kentrum sp. FM</name>
    <dbReference type="NCBI Taxonomy" id="2126340"/>
    <lineage>
        <taxon>Bacteria</taxon>
        <taxon>Pseudomonadati</taxon>
        <taxon>Pseudomonadota</taxon>
        <taxon>Gammaproteobacteria</taxon>
        <taxon>Candidatus Kentrum</taxon>
    </lineage>
</organism>
<sequence length="216" mass="24418">MPTVRFEYEWSRPAFIQCGQKIVNEKALKDSMGIKASAEVGGEVPFWAKLISGVKAKLGLSVIIEDVTSESRKWSITTDTTRSSYLYYTVKMVDHADVEKASIFVEKTFECQGTPNKPGEKMTKVVFEIDRPGLPDVEEYTFKNPGEYISVPEELLRHIPRPVFFSVNSPNQHSEVIKKLVEKQSIDVPLAHFMVSHLNNTCQSSKRGKCESLIED</sequence>
<reference evidence="3" key="1">
    <citation type="submission" date="2019-02" db="EMBL/GenBank/DDBJ databases">
        <authorList>
            <person name="Gruber-Vodicka R. H."/>
            <person name="Seah K. B. B."/>
        </authorList>
    </citation>
    <scope>NUCLEOTIDE SEQUENCE</scope>
    <source>
        <strain evidence="1">BECK_BZ163</strain>
        <strain evidence="3">BECK_BZ164</strain>
        <strain evidence="2">BECK_BZ165</strain>
    </source>
</reference>
<dbReference type="EMBL" id="CAADEZ010000055">
    <property type="protein sequence ID" value="VFJ48076.1"/>
    <property type="molecule type" value="Genomic_DNA"/>
</dbReference>
<proteinExistence type="predicted"/>
<dbReference type="AlphaFoldDB" id="A0A450VXC2"/>